<feature type="region of interest" description="Disordered" evidence="1">
    <location>
        <begin position="1"/>
        <end position="45"/>
    </location>
</feature>
<name>A0ABS8T605_DATST</name>
<comment type="caution">
    <text evidence="2">The sequence shown here is derived from an EMBL/GenBank/DDBJ whole genome shotgun (WGS) entry which is preliminary data.</text>
</comment>
<sequence>MVSDTSLVSQCGWPVNMGRKRVSSGGETERRGGGSSVDSGVRRPEKKWRRKWRRKWRLATGGLHATMEEGTPDF</sequence>
<evidence type="ECO:0000313" key="3">
    <source>
        <dbReference type="Proteomes" id="UP000823775"/>
    </source>
</evidence>
<accession>A0ABS8T605</accession>
<keyword evidence="3" id="KW-1185">Reference proteome</keyword>
<protein>
    <submittedName>
        <fullName evidence="2">Uncharacterized protein</fullName>
    </submittedName>
</protein>
<evidence type="ECO:0000313" key="2">
    <source>
        <dbReference type="EMBL" id="MCD7466558.1"/>
    </source>
</evidence>
<dbReference type="EMBL" id="JACEIK010001154">
    <property type="protein sequence ID" value="MCD7466558.1"/>
    <property type="molecule type" value="Genomic_DNA"/>
</dbReference>
<reference evidence="2 3" key="1">
    <citation type="journal article" date="2021" name="BMC Genomics">
        <title>Datura genome reveals duplications of psychoactive alkaloid biosynthetic genes and high mutation rate following tissue culture.</title>
        <authorList>
            <person name="Rajewski A."/>
            <person name="Carter-House D."/>
            <person name="Stajich J."/>
            <person name="Litt A."/>
        </authorList>
    </citation>
    <scope>NUCLEOTIDE SEQUENCE [LARGE SCALE GENOMIC DNA]</scope>
    <source>
        <strain evidence="2">AR-01</strain>
    </source>
</reference>
<proteinExistence type="predicted"/>
<dbReference type="Proteomes" id="UP000823775">
    <property type="component" value="Unassembled WGS sequence"/>
</dbReference>
<gene>
    <name evidence="2" type="ORF">HAX54_003372</name>
</gene>
<evidence type="ECO:0000256" key="1">
    <source>
        <dbReference type="SAM" id="MobiDB-lite"/>
    </source>
</evidence>
<organism evidence="2 3">
    <name type="scientific">Datura stramonium</name>
    <name type="common">Jimsonweed</name>
    <name type="synonym">Common thornapple</name>
    <dbReference type="NCBI Taxonomy" id="4076"/>
    <lineage>
        <taxon>Eukaryota</taxon>
        <taxon>Viridiplantae</taxon>
        <taxon>Streptophyta</taxon>
        <taxon>Embryophyta</taxon>
        <taxon>Tracheophyta</taxon>
        <taxon>Spermatophyta</taxon>
        <taxon>Magnoliopsida</taxon>
        <taxon>eudicotyledons</taxon>
        <taxon>Gunneridae</taxon>
        <taxon>Pentapetalae</taxon>
        <taxon>asterids</taxon>
        <taxon>lamiids</taxon>
        <taxon>Solanales</taxon>
        <taxon>Solanaceae</taxon>
        <taxon>Solanoideae</taxon>
        <taxon>Datureae</taxon>
        <taxon>Datura</taxon>
    </lineage>
</organism>